<evidence type="ECO:0000313" key="5">
    <source>
        <dbReference type="Proteomes" id="UP001551582"/>
    </source>
</evidence>
<evidence type="ECO:0000256" key="1">
    <source>
        <dbReference type="ARBA" id="ARBA00022553"/>
    </source>
</evidence>
<reference evidence="4 5" key="1">
    <citation type="submission" date="2024-06" db="EMBL/GenBank/DDBJ databases">
        <title>The Natural Products Discovery Center: Release of the First 8490 Sequenced Strains for Exploring Actinobacteria Biosynthetic Diversity.</title>
        <authorList>
            <person name="Kalkreuter E."/>
            <person name="Kautsar S.A."/>
            <person name="Yang D."/>
            <person name="Bader C.D."/>
            <person name="Teijaro C.N."/>
            <person name="Fluegel L."/>
            <person name="Davis C.M."/>
            <person name="Simpson J.R."/>
            <person name="Lauterbach L."/>
            <person name="Steele A.D."/>
            <person name="Gui C."/>
            <person name="Meng S."/>
            <person name="Li G."/>
            <person name="Viehrig K."/>
            <person name="Ye F."/>
            <person name="Su P."/>
            <person name="Kiefer A.F."/>
            <person name="Nichols A."/>
            <person name="Cepeda A.J."/>
            <person name="Yan W."/>
            <person name="Fan B."/>
            <person name="Jiang Y."/>
            <person name="Adhikari A."/>
            <person name="Zheng C.-J."/>
            <person name="Schuster L."/>
            <person name="Cowan T.M."/>
            <person name="Smanski M.J."/>
            <person name="Chevrette M.G."/>
            <person name="De Carvalho L.P.S."/>
            <person name="Shen B."/>
        </authorList>
    </citation>
    <scope>NUCLEOTIDE SEQUENCE [LARGE SCALE GENOMIC DNA]</scope>
    <source>
        <strain evidence="4 5">NPDC048274</strain>
    </source>
</reference>
<dbReference type="Proteomes" id="UP001551582">
    <property type="component" value="Unassembled WGS sequence"/>
</dbReference>
<feature type="domain" description="FHA" evidence="3">
    <location>
        <begin position="175"/>
        <end position="233"/>
    </location>
</feature>
<dbReference type="PROSITE" id="PS50006">
    <property type="entry name" value="FHA_DOMAIN"/>
    <property type="match status" value="1"/>
</dbReference>
<dbReference type="InterPro" id="IPR000253">
    <property type="entry name" value="FHA_dom"/>
</dbReference>
<comment type="caution">
    <text evidence="4">The sequence shown here is derived from an EMBL/GenBank/DDBJ whole genome shotgun (WGS) entry which is preliminary data.</text>
</comment>
<dbReference type="SUPFAM" id="SSF49879">
    <property type="entry name" value="SMAD/FHA domain"/>
    <property type="match status" value="1"/>
</dbReference>
<evidence type="ECO:0000313" key="4">
    <source>
        <dbReference type="EMBL" id="MEU9350133.1"/>
    </source>
</evidence>
<protein>
    <submittedName>
        <fullName evidence="4">FHA domain-containing protein</fullName>
    </submittedName>
</protein>
<keyword evidence="5" id="KW-1185">Reference proteome</keyword>
<evidence type="ECO:0000256" key="2">
    <source>
        <dbReference type="SAM" id="MobiDB-lite"/>
    </source>
</evidence>
<dbReference type="CDD" id="cd00060">
    <property type="entry name" value="FHA"/>
    <property type="match status" value="1"/>
</dbReference>
<feature type="compositionally biased region" description="Low complexity" evidence="2">
    <location>
        <begin position="23"/>
        <end position="52"/>
    </location>
</feature>
<name>A0ABV3DZ07_9ACTN</name>
<accession>A0ABV3DZ07</accession>
<organism evidence="4 5">
    <name type="scientific">Streptomyces griseoloalbus</name>
    <dbReference type="NCBI Taxonomy" id="67303"/>
    <lineage>
        <taxon>Bacteria</taxon>
        <taxon>Bacillati</taxon>
        <taxon>Actinomycetota</taxon>
        <taxon>Actinomycetes</taxon>
        <taxon>Kitasatosporales</taxon>
        <taxon>Streptomycetaceae</taxon>
        <taxon>Streptomyces</taxon>
    </lineage>
</organism>
<sequence>MTTNDREQTEGDPESAPEPQPSSEPESQLSSEPESQFSSESAPEPEPASDSTPDSDPDPDVEDDGWVSLSERPLAPPRPEAEARDQGAGGRSVPPPPPEASPPDEEPDEKPDGGPDDESDHEPDDWVSVGPGTSSPPRPAPERTTPRPARTQGLHLALQFPALGGQLLLTRGQTVRLGRSRSWATPEAAEILADESTVSGQHASVEYAEDGTVWLTEVAEGSTNGIRVNHHQVLTPGRGLRIHTGDTVWLGPHVNFLVRGGTLPGTDTVTDDAGQPRASPISSVD</sequence>
<feature type="compositionally biased region" description="Acidic residues" evidence="2">
    <location>
        <begin position="53"/>
        <end position="65"/>
    </location>
</feature>
<evidence type="ECO:0000259" key="3">
    <source>
        <dbReference type="PROSITE" id="PS50006"/>
    </source>
</evidence>
<dbReference type="EMBL" id="JBEZLS010000002">
    <property type="protein sequence ID" value="MEU9350133.1"/>
    <property type="molecule type" value="Genomic_DNA"/>
</dbReference>
<feature type="region of interest" description="Disordered" evidence="2">
    <location>
        <begin position="1"/>
        <end position="148"/>
    </location>
</feature>
<dbReference type="InterPro" id="IPR008984">
    <property type="entry name" value="SMAD_FHA_dom_sf"/>
</dbReference>
<gene>
    <name evidence="4" type="ORF">AB0D65_03735</name>
</gene>
<dbReference type="Pfam" id="PF00498">
    <property type="entry name" value="FHA"/>
    <property type="match status" value="1"/>
</dbReference>
<keyword evidence="1" id="KW-0597">Phosphoprotein</keyword>
<dbReference type="RefSeq" id="WP_359976749.1">
    <property type="nucleotide sequence ID" value="NZ_JBEZLS010000002.1"/>
</dbReference>
<proteinExistence type="predicted"/>
<feature type="compositionally biased region" description="Acidic residues" evidence="2">
    <location>
        <begin position="102"/>
        <end position="125"/>
    </location>
</feature>
<dbReference type="SMART" id="SM00240">
    <property type="entry name" value="FHA"/>
    <property type="match status" value="1"/>
</dbReference>
<dbReference type="Gene3D" id="2.60.200.20">
    <property type="match status" value="1"/>
</dbReference>